<dbReference type="InterPro" id="IPR057601">
    <property type="entry name" value="Oar-like_b-barrel"/>
</dbReference>
<reference evidence="6 7" key="1">
    <citation type="submission" date="2020-07" db="EMBL/GenBank/DDBJ databases">
        <title>Genomic Encyclopedia of Type Strains, Phase IV (KMG-V): Genome sequencing to study the core and pangenomes of soil and plant-associated prokaryotes.</title>
        <authorList>
            <person name="Whitman W."/>
        </authorList>
    </citation>
    <scope>NUCLEOTIDE SEQUENCE [LARGE SCALE GENOMIC DNA]</scope>
    <source>
        <strain evidence="6 7">M8UP30</strain>
    </source>
</reference>
<dbReference type="EMBL" id="JACCCV010000001">
    <property type="protein sequence ID" value="NYF51758.1"/>
    <property type="molecule type" value="Genomic_DNA"/>
</dbReference>
<comment type="subcellular location">
    <subcellularLocation>
        <location evidence="1">Cell outer membrane</location>
    </subcellularLocation>
</comment>
<evidence type="ECO:0000313" key="7">
    <source>
        <dbReference type="Proteomes" id="UP000534186"/>
    </source>
</evidence>
<protein>
    <recommendedName>
        <fullName evidence="5">TonB-dependent transporter Oar-like beta-barrel domain-containing protein</fullName>
    </recommendedName>
</protein>
<dbReference type="Pfam" id="PF13620">
    <property type="entry name" value="CarboxypepD_reg"/>
    <property type="match status" value="1"/>
</dbReference>
<sequence>MRCIRYSSILFLLLAFVTCGYSQTATTSLHGVVVDVQGGVIAGADITLAESSNGFTQTHKTNERGEYSFQQIPPGTYQVKAVFPGFSEQVTKVELLVSTPANLPIKLSVGTSEVVSVETNLADLNTTDGTLGKAFDRAQVQNLPYLANNITYLLSLQPGVLALDSGAQTGGLNTDPRTGIVNGARQDQSNLTLDGVDNNDQIFGFAFNGALRSTRDSVEEFRVTTTNANADSGRSSGAQVSLITRSGTNSIHGSAYEYYRDPGTTSNNWFNKQAQLNSGEPNVAAKVLEHTYGASLGLPIKKDKLFFFGAYEGFKQASDVTVGQTVPSTLNGGGLVTGNVTYQACPTSATCQNGTTYKTLTSAEIAQLDGRSSDPTCATTTCFAPSTNAAAIAYFKTFPLSNSNGAGDGYNTGGYNFVSPAPIHQITNIARLDYNLTSRQSLFVRGNLQSDNQVTALQFPGLPPASSVFSNNKGIAAGHIWTINDRMTNNFRYGLTRLGSASRGTGSEPYVAFGAFSTITATTTSTIYALTTNNFVDDISYTKGHHTIQAGANIYYVSNGQYFDAPLLSYANVSPNLLATAAIANQGGSLDPAAFNCPDCGTVSASFSNFYNNAVISNVGAIETAQTGTEFLVQNNQLVPQGAGVVPTHTFRNVEQEYYVQDQWKATPRLTLTFGLRYVYLGVPSEKNGQQIAPTIPLNTFLADRASAAAAGNAYTDRVAFRAAGSKNGEPDFWTAQKKNFAPRIAFAYTTPDNKTSVRGGFSLAYDHFGSGLIDSYQSNPQSLLSLSQVNLATYTNINSNPRFTGYHDVPAVAGATTPLQLPFTPADSAFTFDYSINDKQKTPYAEAFNLTIQHEFPHNLALTASYVGRLGRHLIQNIDVAMPTNLYDAGSGQNYFQAATTYDKMVDAGIDPGTVPDSGYFHNVFPNFSFNGYAGAQAYYAYFAANRGNETNALFAADTDPTASPSGQSFRFFYPQTSSIYAQSSTGVSNYNALQLSVRQALRYGLEYDVNYSYSKSMDEGSDPERNGTTGSPIINSFSPHQWYGPSDFDVRHNITANYTAPFPFGRGTPFLNGGGILDRIVGGFQLNGVVHYSTGFPFSAVASGNWGTNFAFNSNMVQTGPIPTGGHHYDAANLEETALKGITSAAAHANLRFAYVGESGQRNNFRSDGYLSIDDGLSKSFHTWREQQLKLSVEVFNIINTNRFATVQIDGTSSNFGVYQNSISTGNATPPSSLLLQPRQMQFSGKYTF</sequence>
<accession>A0A7Y9NN07</accession>
<dbReference type="Proteomes" id="UP000534186">
    <property type="component" value="Unassembled WGS sequence"/>
</dbReference>
<dbReference type="SUPFAM" id="SSF49464">
    <property type="entry name" value="Carboxypeptidase regulatory domain-like"/>
    <property type="match status" value="1"/>
</dbReference>
<dbReference type="Pfam" id="PF25183">
    <property type="entry name" value="OMP_b-brl_4"/>
    <property type="match status" value="1"/>
</dbReference>
<feature type="signal peptide" evidence="4">
    <location>
        <begin position="1"/>
        <end position="24"/>
    </location>
</feature>
<dbReference type="Gene3D" id="2.60.40.1120">
    <property type="entry name" value="Carboxypeptidase-like, regulatory domain"/>
    <property type="match status" value="1"/>
</dbReference>
<dbReference type="InterPro" id="IPR036942">
    <property type="entry name" value="Beta-barrel_TonB_sf"/>
</dbReference>
<evidence type="ECO:0000259" key="5">
    <source>
        <dbReference type="Pfam" id="PF25183"/>
    </source>
</evidence>
<dbReference type="AlphaFoldDB" id="A0A7Y9NN07"/>
<feature type="domain" description="TonB-dependent transporter Oar-like beta-barrel" evidence="5">
    <location>
        <begin position="243"/>
        <end position="1244"/>
    </location>
</feature>
<comment type="caution">
    <text evidence="6">The sequence shown here is derived from an EMBL/GenBank/DDBJ whole genome shotgun (WGS) entry which is preliminary data.</text>
</comment>
<evidence type="ECO:0000256" key="3">
    <source>
        <dbReference type="ARBA" id="ARBA00023237"/>
    </source>
</evidence>
<keyword evidence="4" id="KW-0732">Signal</keyword>
<gene>
    <name evidence="6" type="ORF">HDF12_002123</name>
</gene>
<dbReference type="SUPFAM" id="SSF56935">
    <property type="entry name" value="Porins"/>
    <property type="match status" value="1"/>
</dbReference>
<dbReference type="GO" id="GO:0009279">
    <property type="term" value="C:cell outer membrane"/>
    <property type="evidence" value="ECO:0007669"/>
    <property type="project" value="UniProtKB-SubCell"/>
</dbReference>
<proteinExistence type="predicted"/>
<organism evidence="6 7">
    <name type="scientific">Tunturiibacter lichenicola</name>
    <dbReference type="NCBI Taxonomy" id="2051959"/>
    <lineage>
        <taxon>Bacteria</taxon>
        <taxon>Pseudomonadati</taxon>
        <taxon>Acidobacteriota</taxon>
        <taxon>Terriglobia</taxon>
        <taxon>Terriglobales</taxon>
        <taxon>Acidobacteriaceae</taxon>
        <taxon>Tunturiibacter</taxon>
    </lineage>
</organism>
<keyword evidence="3" id="KW-0998">Cell outer membrane</keyword>
<dbReference type="Gene3D" id="2.40.170.20">
    <property type="entry name" value="TonB-dependent receptor, beta-barrel domain"/>
    <property type="match status" value="1"/>
</dbReference>
<name>A0A7Y9NN07_9BACT</name>
<evidence type="ECO:0000256" key="4">
    <source>
        <dbReference type="SAM" id="SignalP"/>
    </source>
</evidence>
<dbReference type="InterPro" id="IPR008969">
    <property type="entry name" value="CarboxyPept-like_regulatory"/>
</dbReference>
<feature type="chain" id="PRO_5031166197" description="TonB-dependent transporter Oar-like beta-barrel domain-containing protein" evidence="4">
    <location>
        <begin position="25"/>
        <end position="1251"/>
    </location>
</feature>
<keyword evidence="2" id="KW-0472">Membrane</keyword>
<evidence type="ECO:0000256" key="2">
    <source>
        <dbReference type="ARBA" id="ARBA00023136"/>
    </source>
</evidence>
<evidence type="ECO:0000256" key="1">
    <source>
        <dbReference type="ARBA" id="ARBA00004442"/>
    </source>
</evidence>
<evidence type="ECO:0000313" key="6">
    <source>
        <dbReference type="EMBL" id="NYF51758.1"/>
    </source>
</evidence>